<dbReference type="SUPFAM" id="SSF51735">
    <property type="entry name" value="NAD(P)-binding Rossmann-fold domains"/>
    <property type="match status" value="1"/>
</dbReference>
<evidence type="ECO:0000313" key="2">
    <source>
        <dbReference type="EMBL" id="KAK3097300.1"/>
    </source>
</evidence>
<comment type="caution">
    <text evidence="2">The sequence shown here is derived from an EMBL/GenBank/DDBJ whole genome shotgun (WGS) entry which is preliminary data.</text>
</comment>
<reference evidence="2" key="1">
    <citation type="submission" date="2019-08" db="EMBL/GenBank/DDBJ databases">
        <title>The improved chromosome-level genome for the pearl oyster Pinctada fucata martensii using PacBio sequencing and Hi-C.</title>
        <authorList>
            <person name="Zheng Z."/>
        </authorList>
    </citation>
    <scope>NUCLEOTIDE SEQUENCE</scope>
    <source>
        <strain evidence="2">ZZ-2019</strain>
        <tissue evidence="2">Adductor muscle</tissue>
    </source>
</reference>
<dbReference type="InterPro" id="IPR016040">
    <property type="entry name" value="NAD(P)-bd_dom"/>
</dbReference>
<organism evidence="2 3">
    <name type="scientific">Pinctada imbricata</name>
    <name type="common">Atlantic pearl-oyster</name>
    <name type="synonym">Pinctada martensii</name>
    <dbReference type="NCBI Taxonomy" id="66713"/>
    <lineage>
        <taxon>Eukaryota</taxon>
        <taxon>Metazoa</taxon>
        <taxon>Spiralia</taxon>
        <taxon>Lophotrochozoa</taxon>
        <taxon>Mollusca</taxon>
        <taxon>Bivalvia</taxon>
        <taxon>Autobranchia</taxon>
        <taxon>Pteriomorphia</taxon>
        <taxon>Pterioida</taxon>
        <taxon>Pterioidea</taxon>
        <taxon>Pteriidae</taxon>
        <taxon>Pinctada</taxon>
    </lineage>
</organism>
<sequence length="218" mass="24144">MRVAVLGATGPTGKQVVEEALERGHDVIALVRNPNGLKELQNDKLQVQKANIFEEKDLSTHLTGCDAVLSCLGTQPGFLGWSKITFYEDSIKPITVAMRLANIRRLVCMTSQCAKRTDGEPKIVTYFIRPLFFGNALKSMSAMETYLETECKDLEYTVVKPSELADKPSSGKPVTAVEGQWVPNGTLKIARRDVTKFMVDCIGNSDWLKKFVALDMTP</sequence>
<evidence type="ECO:0000313" key="3">
    <source>
        <dbReference type="Proteomes" id="UP001186944"/>
    </source>
</evidence>
<feature type="domain" description="NAD(P)-binding" evidence="1">
    <location>
        <begin position="7"/>
        <end position="204"/>
    </location>
</feature>
<dbReference type="AlphaFoldDB" id="A0AA88Y876"/>
<keyword evidence="3" id="KW-1185">Reference proteome</keyword>
<name>A0AA88Y876_PINIB</name>
<dbReference type="EMBL" id="VSWD01000007">
    <property type="protein sequence ID" value="KAK3097300.1"/>
    <property type="molecule type" value="Genomic_DNA"/>
</dbReference>
<evidence type="ECO:0000259" key="1">
    <source>
        <dbReference type="Pfam" id="PF13460"/>
    </source>
</evidence>
<dbReference type="Gene3D" id="3.40.50.720">
    <property type="entry name" value="NAD(P)-binding Rossmann-like Domain"/>
    <property type="match status" value="1"/>
</dbReference>
<dbReference type="Proteomes" id="UP001186944">
    <property type="component" value="Unassembled WGS sequence"/>
</dbReference>
<dbReference type="InterPro" id="IPR036291">
    <property type="entry name" value="NAD(P)-bd_dom_sf"/>
</dbReference>
<dbReference type="PANTHER" id="PTHR15020">
    <property type="entry name" value="FLAVIN REDUCTASE-RELATED"/>
    <property type="match status" value="1"/>
</dbReference>
<protein>
    <recommendedName>
        <fullName evidence="1">NAD(P)-binding domain-containing protein</fullName>
    </recommendedName>
</protein>
<dbReference type="Pfam" id="PF13460">
    <property type="entry name" value="NAD_binding_10"/>
    <property type="match status" value="1"/>
</dbReference>
<gene>
    <name evidence="2" type="ORF">FSP39_008486</name>
</gene>
<accession>A0AA88Y876</accession>
<dbReference type="GO" id="GO:0003824">
    <property type="term" value="F:catalytic activity"/>
    <property type="evidence" value="ECO:0007669"/>
    <property type="project" value="UniProtKB-ARBA"/>
</dbReference>
<proteinExistence type="predicted"/>
<dbReference type="PANTHER" id="PTHR15020:SF50">
    <property type="entry name" value="UPF0659 PROTEIN YMR090W"/>
    <property type="match status" value="1"/>
</dbReference>